<gene>
    <name evidence="2" type="ORF">PF002_g28684</name>
</gene>
<evidence type="ECO:0000313" key="3">
    <source>
        <dbReference type="Proteomes" id="UP000440367"/>
    </source>
</evidence>
<dbReference type="AlphaFoldDB" id="A0A6A3VYD9"/>
<evidence type="ECO:0000256" key="1">
    <source>
        <dbReference type="SAM" id="MobiDB-lite"/>
    </source>
</evidence>
<dbReference type="EMBL" id="QXGD01003609">
    <property type="protein sequence ID" value="KAE9175842.1"/>
    <property type="molecule type" value="Genomic_DNA"/>
</dbReference>
<accession>A0A6A3VYD9</accession>
<name>A0A6A3VYD9_9STRA</name>
<protein>
    <submittedName>
        <fullName evidence="2">Uncharacterized protein</fullName>
    </submittedName>
</protein>
<feature type="region of interest" description="Disordered" evidence="1">
    <location>
        <begin position="41"/>
        <end position="216"/>
    </location>
</feature>
<feature type="compositionally biased region" description="Basic and acidic residues" evidence="1">
    <location>
        <begin position="167"/>
        <end position="216"/>
    </location>
</feature>
<dbReference type="Proteomes" id="UP000440367">
    <property type="component" value="Unassembled WGS sequence"/>
</dbReference>
<organism evidence="2 3">
    <name type="scientific">Phytophthora fragariae</name>
    <dbReference type="NCBI Taxonomy" id="53985"/>
    <lineage>
        <taxon>Eukaryota</taxon>
        <taxon>Sar</taxon>
        <taxon>Stramenopiles</taxon>
        <taxon>Oomycota</taxon>
        <taxon>Peronosporomycetes</taxon>
        <taxon>Peronosporales</taxon>
        <taxon>Peronosporaceae</taxon>
        <taxon>Phytophthora</taxon>
    </lineage>
</organism>
<comment type="caution">
    <text evidence="2">The sequence shown here is derived from an EMBL/GenBank/DDBJ whole genome shotgun (WGS) entry which is preliminary data.</text>
</comment>
<proteinExistence type="predicted"/>
<sequence length="216" mass="23341">MQRATKTGRYVLEFEVERVGRRPDEVGKLWINQHDYEQLWREGRMRSSADTTSDSEESNDGGRRSIEDEIDAVAAARRDAVVPQAVADEVRDASMLAGVSGEQTESRRRRKEAAARTAKTCAAKADKGGEDSANGGEDSADSGVDDSGSGGEEDQGAGTDGSAVRVDPPHDEDPAVEDRKTAKGRCRRDDQDCRTAEGQGRRKGDAERATSGSERP</sequence>
<evidence type="ECO:0000313" key="2">
    <source>
        <dbReference type="EMBL" id="KAE9175842.1"/>
    </source>
</evidence>
<reference evidence="2 3" key="1">
    <citation type="submission" date="2018-08" db="EMBL/GenBank/DDBJ databases">
        <title>Genomic investigation of the strawberry pathogen Phytophthora fragariae indicates pathogenicity is determined by transcriptional variation in three key races.</title>
        <authorList>
            <person name="Adams T.M."/>
            <person name="Armitage A.D."/>
            <person name="Sobczyk M.K."/>
            <person name="Bates H.J."/>
            <person name="Dunwell J.M."/>
            <person name="Nellist C.F."/>
            <person name="Harrison R.J."/>
        </authorList>
    </citation>
    <scope>NUCLEOTIDE SEQUENCE [LARGE SCALE GENOMIC DNA]</scope>
    <source>
        <strain evidence="2 3">BC-1</strain>
    </source>
</reference>